<reference evidence="2 3" key="1">
    <citation type="submission" date="2016-10" db="EMBL/GenBank/DDBJ databases">
        <authorList>
            <person name="de Groot N.N."/>
        </authorList>
    </citation>
    <scope>NUCLEOTIDE SEQUENCE [LARGE SCALE GENOMIC DNA]</scope>
    <source>
        <strain evidence="2 3">GAS522</strain>
    </source>
</reference>
<dbReference type="EMBL" id="FNTI01000001">
    <property type="protein sequence ID" value="SEE16122.1"/>
    <property type="molecule type" value="Genomic_DNA"/>
</dbReference>
<sequence length="217" mass="23786">MRASPDDILDRMRTREVTGVFHARKALLDAAEELLVAGFDRADIDVSAPADELQRRLNYASIPPADLADIPIAPRRPFTGYDDIAGTQAVVGSIAGCAAAVATACFLVVKDVRPLGIGILSILCGLVFAGIAVLVVRRRFDHERRRGLDKFSEWDGLLIWVRVNSPEKEALAQEILMRRGGDAVHVHEIELARGTDDLPLHSLRPDPWLGDERLGQP</sequence>
<dbReference type="RefSeq" id="WP_074827656.1">
    <property type="nucleotide sequence ID" value="NZ_FNTI01000001.1"/>
</dbReference>
<keyword evidence="1" id="KW-1133">Transmembrane helix</keyword>
<evidence type="ECO:0000313" key="3">
    <source>
        <dbReference type="Proteomes" id="UP000183208"/>
    </source>
</evidence>
<dbReference type="OrthoDB" id="8443969at2"/>
<keyword evidence="1" id="KW-0812">Transmembrane</keyword>
<proteinExistence type="predicted"/>
<name>A0A1M7G7P9_9BRAD</name>
<keyword evidence="1" id="KW-0472">Membrane</keyword>
<gene>
    <name evidence="2" type="ORF">SAMN05444171_6470</name>
</gene>
<accession>A0A1M7G7P9</accession>
<feature type="transmembrane region" description="Helical" evidence="1">
    <location>
        <begin position="115"/>
        <end position="136"/>
    </location>
</feature>
<organism evidence="2 3">
    <name type="scientific">Bradyrhizobium lablabi</name>
    <dbReference type="NCBI Taxonomy" id="722472"/>
    <lineage>
        <taxon>Bacteria</taxon>
        <taxon>Pseudomonadati</taxon>
        <taxon>Pseudomonadota</taxon>
        <taxon>Alphaproteobacteria</taxon>
        <taxon>Hyphomicrobiales</taxon>
        <taxon>Nitrobacteraceae</taxon>
        <taxon>Bradyrhizobium</taxon>
    </lineage>
</organism>
<evidence type="ECO:0000256" key="1">
    <source>
        <dbReference type="SAM" id="Phobius"/>
    </source>
</evidence>
<evidence type="ECO:0000313" key="2">
    <source>
        <dbReference type="EMBL" id="SEE16122.1"/>
    </source>
</evidence>
<feature type="transmembrane region" description="Helical" evidence="1">
    <location>
        <begin position="84"/>
        <end position="109"/>
    </location>
</feature>
<dbReference type="AlphaFoldDB" id="A0A1M7G7P9"/>
<protein>
    <submittedName>
        <fullName evidence="2">Uncharacterized protein</fullName>
    </submittedName>
</protein>
<dbReference type="Proteomes" id="UP000183208">
    <property type="component" value="Unassembled WGS sequence"/>
</dbReference>